<evidence type="ECO:0000313" key="3">
    <source>
        <dbReference type="Proteomes" id="UP001430953"/>
    </source>
</evidence>
<keyword evidence="3" id="KW-1185">Reference proteome</keyword>
<organism evidence="2 3">
    <name type="scientific">Cardiocondyla obscurior</name>
    <dbReference type="NCBI Taxonomy" id="286306"/>
    <lineage>
        <taxon>Eukaryota</taxon>
        <taxon>Metazoa</taxon>
        <taxon>Ecdysozoa</taxon>
        <taxon>Arthropoda</taxon>
        <taxon>Hexapoda</taxon>
        <taxon>Insecta</taxon>
        <taxon>Pterygota</taxon>
        <taxon>Neoptera</taxon>
        <taxon>Endopterygota</taxon>
        <taxon>Hymenoptera</taxon>
        <taxon>Apocrita</taxon>
        <taxon>Aculeata</taxon>
        <taxon>Formicoidea</taxon>
        <taxon>Formicidae</taxon>
        <taxon>Myrmicinae</taxon>
        <taxon>Cardiocondyla</taxon>
    </lineage>
</organism>
<protein>
    <submittedName>
        <fullName evidence="2">Uncharacterized protein</fullName>
    </submittedName>
</protein>
<evidence type="ECO:0000313" key="2">
    <source>
        <dbReference type="EMBL" id="KAL0101899.1"/>
    </source>
</evidence>
<reference evidence="2 3" key="1">
    <citation type="submission" date="2023-03" db="EMBL/GenBank/DDBJ databases">
        <title>High recombination rates correlate with genetic variation in Cardiocondyla obscurior ants.</title>
        <authorList>
            <person name="Errbii M."/>
        </authorList>
    </citation>
    <scope>NUCLEOTIDE SEQUENCE [LARGE SCALE GENOMIC DNA]</scope>
    <source>
        <strain evidence="2">Alpha-2009</strain>
        <tissue evidence="2">Whole body</tissue>
    </source>
</reference>
<accession>A0AAW2EHQ4</accession>
<name>A0AAW2EHQ4_9HYME</name>
<feature type="compositionally biased region" description="Basic residues" evidence="1">
    <location>
        <begin position="367"/>
        <end position="376"/>
    </location>
</feature>
<gene>
    <name evidence="2" type="ORF">PUN28_018451</name>
</gene>
<feature type="region of interest" description="Disordered" evidence="1">
    <location>
        <begin position="160"/>
        <end position="196"/>
    </location>
</feature>
<dbReference type="EMBL" id="JADYXP020000023">
    <property type="protein sequence ID" value="KAL0101899.1"/>
    <property type="molecule type" value="Genomic_DNA"/>
</dbReference>
<evidence type="ECO:0000256" key="1">
    <source>
        <dbReference type="SAM" id="MobiDB-lite"/>
    </source>
</evidence>
<feature type="region of interest" description="Disordered" evidence="1">
    <location>
        <begin position="357"/>
        <end position="376"/>
    </location>
</feature>
<dbReference type="Proteomes" id="UP001430953">
    <property type="component" value="Unassembled WGS sequence"/>
</dbReference>
<dbReference type="AlphaFoldDB" id="A0AAW2EHQ4"/>
<sequence>METILTSPSSVRNCVSWNFSPLPQIGSVVGALQTTPVGMDSASRVGCKSQSYTSWDYLSRSYVGAVRLFSQEGEAVPQRRPVQEEIQWDLPTAAELSQMTSVDRKLLEKGARKFVRGRGVLPLKQATERMQQRQEQRAALVRARASGSSIRLPPIDQIEQAAGSSSSIPETPPLSSPASTHERLPTSEGREQHDVAQQREEYDGAYFYSDLVPVKCLAVSSMICPRESDPMPYSPQFQVLAERLNDPAQTGVLSSVVRGPNVRDATTMTSLVKALSLRPSTRYEMAALVRSSAMGLSLAVESFQSDPISYRFIRKPQSVSVGHMAIHPGRAPKMLRRERGQRTSPRSRFALTFLALSHPRHSDSAKEKRRFKKKER</sequence>
<feature type="compositionally biased region" description="Basic and acidic residues" evidence="1">
    <location>
        <begin position="180"/>
        <end position="196"/>
    </location>
</feature>
<comment type="caution">
    <text evidence="2">The sequence shown here is derived from an EMBL/GenBank/DDBJ whole genome shotgun (WGS) entry which is preliminary data.</text>
</comment>
<proteinExistence type="predicted"/>